<reference evidence="2 3" key="1">
    <citation type="submission" date="2019-09" db="EMBL/GenBank/DDBJ databases">
        <title>Chitinophaga ginsengihumi sp. nov., isolated from soil of ginseng rhizosphere.</title>
        <authorList>
            <person name="Lee J."/>
        </authorList>
    </citation>
    <scope>NUCLEOTIDE SEQUENCE [LARGE SCALE GENOMIC DNA]</scope>
    <source>
        <strain evidence="2 3">BN140078</strain>
    </source>
</reference>
<keyword evidence="3" id="KW-1185">Reference proteome</keyword>
<dbReference type="PANTHER" id="PTHR30543">
    <property type="entry name" value="CHROMATE REDUCTASE"/>
    <property type="match status" value="1"/>
</dbReference>
<sequence>MKTKSLKKVLAISGSTRKNSTNLQLVKAFAAMADGHLEVEIFNELDTLPHFNPDLDDKPPAIIKSFRKKVQQADGVLICSPEYVFSLPGSLKNALEWMVSTTFFSGKPVALITAAARGLKAHESLQLIMKTIEASFTDDTVLLIQGIQGKITPDGEFKDAKAQQQLEKLTTAFTALVQEEK</sequence>
<dbReference type="GO" id="GO:0010181">
    <property type="term" value="F:FMN binding"/>
    <property type="evidence" value="ECO:0007669"/>
    <property type="project" value="TreeGrafter"/>
</dbReference>
<dbReference type="Gene3D" id="3.40.50.360">
    <property type="match status" value="1"/>
</dbReference>
<comment type="caution">
    <text evidence="2">The sequence shown here is derived from an EMBL/GenBank/DDBJ whole genome shotgun (WGS) entry which is preliminary data.</text>
</comment>
<dbReference type="EMBL" id="VUOC01000002">
    <property type="protein sequence ID" value="KAA2243649.1"/>
    <property type="molecule type" value="Genomic_DNA"/>
</dbReference>
<feature type="domain" description="NADPH-dependent FMN reductase-like" evidence="1">
    <location>
        <begin position="8"/>
        <end position="139"/>
    </location>
</feature>
<dbReference type="InterPro" id="IPR050712">
    <property type="entry name" value="NAD(P)H-dep_reductase"/>
</dbReference>
<dbReference type="Proteomes" id="UP000324611">
    <property type="component" value="Unassembled WGS sequence"/>
</dbReference>
<dbReference type="GO" id="GO:0016491">
    <property type="term" value="F:oxidoreductase activity"/>
    <property type="evidence" value="ECO:0007669"/>
    <property type="project" value="InterPro"/>
</dbReference>
<dbReference type="PANTHER" id="PTHR30543:SF21">
    <property type="entry name" value="NAD(P)H-DEPENDENT FMN REDUCTASE LOT6"/>
    <property type="match status" value="1"/>
</dbReference>
<dbReference type="InterPro" id="IPR029039">
    <property type="entry name" value="Flavoprotein-like_sf"/>
</dbReference>
<dbReference type="InterPro" id="IPR005025">
    <property type="entry name" value="FMN_Rdtase-like_dom"/>
</dbReference>
<organism evidence="2 3">
    <name type="scientific">Chitinophaga agrisoli</name>
    <dbReference type="NCBI Taxonomy" id="2607653"/>
    <lineage>
        <taxon>Bacteria</taxon>
        <taxon>Pseudomonadati</taxon>
        <taxon>Bacteroidota</taxon>
        <taxon>Chitinophagia</taxon>
        <taxon>Chitinophagales</taxon>
        <taxon>Chitinophagaceae</taxon>
        <taxon>Chitinophaga</taxon>
    </lineage>
</organism>
<dbReference type="Pfam" id="PF03358">
    <property type="entry name" value="FMN_red"/>
    <property type="match status" value="1"/>
</dbReference>
<evidence type="ECO:0000313" key="2">
    <source>
        <dbReference type="EMBL" id="KAA2243649.1"/>
    </source>
</evidence>
<protein>
    <submittedName>
        <fullName evidence="2">NAD(P)H-dependent oxidoreductase</fullName>
    </submittedName>
</protein>
<name>A0A5B2W015_9BACT</name>
<dbReference type="SUPFAM" id="SSF52218">
    <property type="entry name" value="Flavoproteins"/>
    <property type="match status" value="1"/>
</dbReference>
<reference evidence="2 3" key="2">
    <citation type="submission" date="2019-09" db="EMBL/GenBank/DDBJ databases">
        <authorList>
            <person name="Jin C."/>
        </authorList>
    </citation>
    <scope>NUCLEOTIDE SEQUENCE [LARGE SCALE GENOMIC DNA]</scope>
    <source>
        <strain evidence="2 3">BN140078</strain>
    </source>
</reference>
<evidence type="ECO:0000259" key="1">
    <source>
        <dbReference type="Pfam" id="PF03358"/>
    </source>
</evidence>
<proteinExistence type="predicted"/>
<dbReference type="GO" id="GO:0005829">
    <property type="term" value="C:cytosol"/>
    <property type="evidence" value="ECO:0007669"/>
    <property type="project" value="TreeGrafter"/>
</dbReference>
<gene>
    <name evidence="2" type="ORF">F0L74_14295</name>
</gene>
<dbReference type="RefSeq" id="WP_149838524.1">
    <property type="nucleotide sequence ID" value="NZ_VUOC01000002.1"/>
</dbReference>
<dbReference type="AlphaFoldDB" id="A0A5B2W015"/>
<evidence type="ECO:0000313" key="3">
    <source>
        <dbReference type="Proteomes" id="UP000324611"/>
    </source>
</evidence>
<accession>A0A5B2W015</accession>